<protein>
    <submittedName>
        <fullName evidence="1">Uncharacterized protein</fullName>
    </submittedName>
</protein>
<dbReference type="EMBL" id="BARW01019344">
    <property type="protein sequence ID" value="GAI94205.1"/>
    <property type="molecule type" value="Genomic_DNA"/>
</dbReference>
<gene>
    <name evidence="1" type="ORF">S12H4_32911</name>
</gene>
<comment type="caution">
    <text evidence="1">The sequence shown here is derived from an EMBL/GenBank/DDBJ whole genome shotgun (WGS) entry which is preliminary data.</text>
</comment>
<evidence type="ECO:0000313" key="1">
    <source>
        <dbReference type="EMBL" id="GAI94205.1"/>
    </source>
</evidence>
<proteinExistence type="predicted"/>
<dbReference type="AlphaFoldDB" id="X1U307"/>
<reference evidence="1" key="1">
    <citation type="journal article" date="2014" name="Front. Microbiol.">
        <title>High frequency of phylogenetically diverse reductive dehalogenase-homologous genes in deep subseafloor sedimentary metagenomes.</title>
        <authorList>
            <person name="Kawai M."/>
            <person name="Futagami T."/>
            <person name="Toyoda A."/>
            <person name="Takaki Y."/>
            <person name="Nishi S."/>
            <person name="Hori S."/>
            <person name="Arai W."/>
            <person name="Tsubouchi T."/>
            <person name="Morono Y."/>
            <person name="Uchiyama I."/>
            <person name="Ito T."/>
            <person name="Fujiyama A."/>
            <person name="Inagaki F."/>
            <person name="Takami H."/>
        </authorList>
    </citation>
    <scope>NUCLEOTIDE SEQUENCE</scope>
    <source>
        <strain evidence="1">Expedition CK06-06</strain>
    </source>
</reference>
<accession>X1U307</accession>
<sequence>MPLTKEEISQIATRTADEVMERIRAREHDSLMLHSVPYADN</sequence>
<organism evidence="1">
    <name type="scientific">marine sediment metagenome</name>
    <dbReference type="NCBI Taxonomy" id="412755"/>
    <lineage>
        <taxon>unclassified sequences</taxon>
        <taxon>metagenomes</taxon>
        <taxon>ecological metagenomes</taxon>
    </lineage>
</organism>
<name>X1U307_9ZZZZ</name>